<reference evidence="5 6" key="1">
    <citation type="submission" date="2011-10" db="EMBL/GenBank/DDBJ databases">
        <authorList>
            <person name="Genoscope - CEA"/>
        </authorList>
    </citation>
    <scope>NUCLEOTIDE SEQUENCE [LARGE SCALE GENOMIC DNA]</scope>
    <source>
        <strain evidence="5 6">RCC 1105</strain>
    </source>
</reference>
<evidence type="ECO:0000256" key="2">
    <source>
        <dbReference type="ARBA" id="ARBA00022614"/>
    </source>
</evidence>
<dbReference type="OrthoDB" id="676979at2759"/>
<dbReference type="PANTHER" id="PTHR45712">
    <property type="entry name" value="AGAP008170-PA"/>
    <property type="match status" value="1"/>
</dbReference>
<evidence type="ECO:0000313" key="5">
    <source>
        <dbReference type="EMBL" id="CCO66804.1"/>
    </source>
</evidence>
<evidence type="ECO:0000256" key="3">
    <source>
        <dbReference type="ARBA" id="ARBA00022737"/>
    </source>
</evidence>
<feature type="compositionally biased region" description="Low complexity" evidence="4">
    <location>
        <begin position="184"/>
        <end position="201"/>
    </location>
</feature>
<dbReference type="PANTHER" id="PTHR45712:SF22">
    <property type="entry name" value="INSULIN-LIKE GROWTH FACTOR-BINDING PROTEIN COMPLEX ACID LABILE SUBUNIT"/>
    <property type="match status" value="1"/>
</dbReference>
<protein>
    <submittedName>
        <fullName evidence="5">Chaoptin, putative</fullName>
    </submittedName>
</protein>
<keyword evidence="6" id="KW-1185">Reference proteome</keyword>
<evidence type="ECO:0000313" key="6">
    <source>
        <dbReference type="Proteomes" id="UP000198341"/>
    </source>
</evidence>
<dbReference type="SUPFAM" id="SSF52058">
    <property type="entry name" value="L domain-like"/>
    <property type="match status" value="1"/>
</dbReference>
<feature type="region of interest" description="Disordered" evidence="4">
    <location>
        <begin position="1"/>
        <end position="22"/>
    </location>
</feature>
<gene>
    <name evidence="5" type="ORF">Bathy09g02380</name>
</gene>
<dbReference type="Gene3D" id="3.80.10.10">
    <property type="entry name" value="Ribonuclease Inhibitor"/>
    <property type="match status" value="1"/>
</dbReference>
<dbReference type="GeneID" id="19013745"/>
<organism evidence="5 6">
    <name type="scientific">Bathycoccus prasinos</name>
    <dbReference type="NCBI Taxonomy" id="41875"/>
    <lineage>
        <taxon>Eukaryota</taxon>
        <taxon>Viridiplantae</taxon>
        <taxon>Chlorophyta</taxon>
        <taxon>Mamiellophyceae</taxon>
        <taxon>Mamiellales</taxon>
        <taxon>Bathycoccaceae</taxon>
        <taxon>Bathycoccus</taxon>
    </lineage>
</organism>
<evidence type="ECO:0000256" key="1">
    <source>
        <dbReference type="ARBA" id="ARBA00004430"/>
    </source>
</evidence>
<dbReference type="eggNOG" id="KOG0619">
    <property type="taxonomic scope" value="Eukaryota"/>
</dbReference>
<keyword evidence="3" id="KW-0677">Repeat</keyword>
<dbReference type="InterPro" id="IPR050333">
    <property type="entry name" value="SLRP"/>
</dbReference>
<dbReference type="EMBL" id="FO082270">
    <property type="protein sequence ID" value="CCO66804.1"/>
    <property type="molecule type" value="Genomic_DNA"/>
</dbReference>
<name>K8FIG4_9CHLO</name>
<dbReference type="KEGG" id="bpg:Bathy09g02380"/>
<dbReference type="AlphaFoldDB" id="K8FIG4"/>
<dbReference type="Pfam" id="PF00560">
    <property type="entry name" value="LRR_1"/>
    <property type="match status" value="1"/>
</dbReference>
<dbReference type="InterPro" id="IPR032675">
    <property type="entry name" value="LRR_dom_sf"/>
</dbReference>
<dbReference type="Proteomes" id="UP000198341">
    <property type="component" value="Chromosome 9"/>
</dbReference>
<feature type="region of interest" description="Disordered" evidence="4">
    <location>
        <begin position="181"/>
        <end position="212"/>
    </location>
</feature>
<dbReference type="InterPro" id="IPR001611">
    <property type="entry name" value="Leu-rich_rpt"/>
</dbReference>
<accession>K8FIG4</accession>
<feature type="compositionally biased region" description="Basic and acidic residues" evidence="4">
    <location>
        <begin position="202"/>
        <end position="212"/>
    </location>
</feature>
<feature type="compositionally biased region" description="Polar residues" evidence="4">
    <location>
        <begin position="1"/>
        <end position="16"/>
    </location>
</feature>
<dbReference type="STRING" id="41875.K8FIG4"/>
<proteinExistence type="predicted"/>
<evidence type="ECO:0000256" key="4">
    <source>
        <dbReference type="SAM" id="MobiDB-lite"/>
    </source>
</evidence>
<comment type="subcellular location">
    <subcellularLocation>
        <location evidence="1">Cytoplasm</location>
        <location evidence="1">Cytoskeleton</location>
        <location evidence="1">Cilium axoneme</location>
    </subcellularLocation>
</comment>
<dbReference type="GO" id="GO:0005930">
    <property type="term" value="C:axoneme"/>
    <property type="evidence" value="ECO:0007669"/>
    <property type="project" value="UniProtKB-SubCell"/>
</dbReference>
<dbReference type="PROSITE" id="PS51450">
    <property type="entry name" value="LRR"/>
    <property type="match status" value="1"/>
</dbReference>
<keyword evidence="2" id="KW-0433">Leucine-rich repeat</keyword>
<dbReference type="RefSeq" id="XP_007511244.1">
    <property type="nucleotide sequence ID" value="XM_007511182.1"/>
</dbReference>
<sequence length="330" mass="36994">MGCCASTPQDQPSSRSTNTTNKLTKKNVQTRVQNWHSTGIVSLRDCSLTRIPLEPIASLVEMMQTKDNKIKTIDVTNNRIAEIPISVFVDIGKSVQRLILGKNTLKSLDTFFVHLKQLKVLDAHANAIETVDWRLLTKHCTKLKSLNLRGNKLKEVNLEELGKMEMLEDVDVSENGRLDRLGRSAESSSSSTPNATPTATPSEEKDRENEEKWRSLTSFAATKCNLLSIPDSFLPPKIKTILLDDNPRLLGLPRDLFQNCPLLQRVSAHRCPAMESKSIETMNGYSEFLEKVHQSNDKKIKVGVLLGSRYGDDGFDRKMMGDERLDGLKS</sequence>
<dbReference type="Pfam" id="PF13855">
    <property type="entry name" value="LRR_8"/>
    <property type="match status" value="1"/>
</dbReference>